<dbReference type="PANTHER" id="PTHR47354">
    <property type="entry name" value="NADH OXIDOREDUCTASE HCR"/>
    <property type="match status" value="1"/>
</dbReference>
<evidence type="ECO:0000256" key="7">
    <source>
        <dbReference type="ARBA" id="ARBA00022827"/>
    </source>
</evidence>
<dbReference type="InterPro" id="IPR001433">
    <property type="entry name" value="OxRdtase_FAD/NAD-bd"/>
</dbReference>
<protein>
    <submittedName>
        <fullName evidence="15">Integrase</fullName>
    </submittedName>
</protein>
<dbReference type="PRINTS" id="PR00410">
    <property type="entry name" value="PHEHYDRXLASE"/>
</dbReference>
<dbReference type="InterPro" id="IPR017927">
    <property type="entry name" value="FAD-bd_FR_type"/>
</dbReference>
<dbReference type="InterPro" id="IPR013112">
    <property type="entry name" value="FAD-bd_8"/>
</dbReference>
<dbReference type="InterPro" id="IPR013130">
    <property type="entry name" value="Fe3_Rdtase_TM_dom"/>
</dbReference>
<feature type="domain" description="FAD-binding FR-type" evidence="14">
    <location>
        <begin position="201"/>
        <end position="304"/>
    </location>
</feature>
<keyword evidence="7" id="KW-0274">FAD</keyword>
<dbReference type="PANTHER" id="PTHR47354:SF8">
    <property type="entry name" value="1,2-PHENYLACETYL-COA EPOXIDASE, SUBUNIT E"/>
    <property type="match status" value="1"/>
</dbReference>
<dbReference type="RefSeq" id="WP_169413339.1">
    <property type="nucleotide sequence ID" value="NZ_JAAXKZ010000044.1"/>
</dbReference>
<evidence type="ECO:0000313" key="16">
    <source>
        <dbReference type="Proteomes" id="UP000586918"/>
    </source>
</evidence>
<comment type="caution">
    <text evidence="15">The sequence shown here is derived from an EMBL/GenBank/DDBJ whole genome shotgun (WGS) entry which is preliminary data.</text>
</comment>
<evidence type="ECO:0000256" key="13">
    <source>
        <dbReference type="SAM" id="Phobius"/>
    </source>
</evidence>
<keyword evidence="8 13" id="KW-1133">Transmembrane helix</keyword>
<evidence type="ECO:0000256" key="8">
    <source>
        <dbReference type="ARBA" id="ARBA00022989"/>
    </source>
</evidence>
<evidence type="ECO:0000256" key="12">
    <source>
        <dbReference type="ARBA" id="ARBA00023136"/>
    </source>
</evidence>
<feature type="transmembrane region" description="Helical" evidence="13">
    <location>
        <begin position="34"/>
        <end position="57"/>
    </location>
</feature>
<evidence type="ECO:0000256" key="10">
    <source>
        <dbReference type="ARBA" id="ARBA00023004"/>
    </source>
</evidence>
<evidence type="ECO:0000256" key="9">
    <source>
        <dbReference type="ARBA" id="ARBA00023002"/>
    </source>
</evidence>
<dbReference type="Pfam" id="PF00175">
    <property type="entry name" value="NAD_binding_1"/>
    <property type="match status" value="1"/>
</dbReference>
<dbReference type="AlphaFoldDB" id="A0A848DJB2"/>
<dbReference type="InterPro" id="IPR039261">
    <property type="entry name" value="FNR_nucleotide-bd"/>
</dbReference>
<dbReference type="SUPFAM" id="SSF63380">
    <property type="entry name" value="Riboflavin synthase domain-like"/>
    <property type="match status" value="1"/>
</dbReference>
<keyword evidence="16" id="KW-1185">Reference proteome</keyword>
<dbReference type="EMBL" id="JAAXKZ010000044">
    <property type="protein sequence ID" value="NMH92629.1"/>
    <property type="molecule type" value="Genomic_DNA"/>
</dbReference>
<dbReference type="Pfam" id="PF08022">
    <property type="entry name" value="FAD_binding_8"/>
    <property type="match status" value="1"/>
</dbReference>
<evidence type="ECO:0000256" key="5">
    <source>
        <dbReference type="ARBA" id="ARBA00022714"/>
    </source>
</evidence>
<gene>
    <name evidence="15" type="ORF">HF519_13830</name>
</gene>
<dbReference type="InterPro" id="IPR017938">
    <property type="entry name" value="Riboflavin_synthase-like_b-brl"/>
</dbReference>
<evidence type="ECO:0000256" key="4">
    <source>
        <dbReference type="ARBA" id="ARBA00022692"/>
    </source>
</evidence>
<evidence type="ECO:0000256" key="6">
    <source>
        <dbReference type="ARBA" id="ARBA00022723"/>
    </source>
</evidence>
<evidence type="ECO:0000313" key="15">
    <source>
        <dbReference type="EMBL" id="NMH92629.1"/>
    </source>
</evidence>
<dbReference type="Proteomes" id="UP000586918">
    <property type="component" value="Unassembled WGS sequence"/>
</dbReference>
<dbReference type="CDD" id="cd06198">
    <property type="entry name" value="FNR_like_3"/>
    <property type="match status" value="1"/>
</dbReference>
<keyword evidence="9" id="KW-0560">Oxidoreductase</keyword>
<evidence type="ECO:0000256" key="11">
    <source>
        <dbReference type="ARBA" id="ARBA00023014"/>
    </source>
</evidence>
<keyword evidence="5" id="KW-0001">2Fe-2S</keyword>
<dbReference type="GO" id="GO:0051537">
    <property type="term" value="F:2 iron, 2 sulfur cluster binding"/>
    <property type="evidence" value="ECO:0007669"/>
    <property type="project" value="UniProtKB-KW"/>
</dbReference>
<dbReference type="Gene3D" id="2.40.30.10">
    <property type="entry name" value="Translation factors"/>
    <property type="match status" value="1"/>
</dbReference>
<evidence type="ECO:0000256" key="3">
    <source>
        <dbReference type="ARBA" id="ARBA00022630"/>
    </source>
</evidence>
<organism evidence="15 16">
    <name type="scientific">Pseudonocardia bannensis</name>
    <dbReference type="NCBI Taxonomy" id="630973"/>
    <lineage>
        <taxon>Bacteria</taxon>
        <taxon>Bacillati</taxon>
        <taxon>Actinomycetota</taxon>
        <taxon>Actinomycetes</taxon>
        <taxon>Pseudonocardiales</taxon>
        <taxon>Pseudonocardiaceae</taxon>
        <taxon>Pseudonocardia</taxon>
    </lineage>
</organism>
<sequence length="440" mass="48059">MSRTTAQAGWTAVLLAVLLGPVLLWLPRAEPMGLWRQLSIITGLLALSALICTAALPSRMRSLTRAFGIENVIGIHRYLGVLTAVLIATHLAFVIAADPAKIALLNIFTAPPRAQAATAASLALAALVPLTARRERLGLPYETWRWLHLVLATAVLGFSALHVWWLEHLVLDGVIGPVLVLLGMLLLGVFTMRWVWRSMLDPASEFLVREVRPENPSISTLVLEPRRRAGTAPALQFAPGQFAWLRLERTAAEEHPFTIASGAHQHQSVEFTIRHAGDFTEQIRALQPGSSVWVDGPYGSFTADFVTSSGLVLIAGGVGVTPMMSMMRTLAHRRDRRPHKFIVVAGTPADLLFRSELAEMRRKIDLEVIEVLRRPPAGWEGETGGIDGALLATVLPGDFRRDHLDYFICGPPSLVESALDALDALGVPAERIHTELFGMV</sequence>
<evidence type="ECO:0000259" key="14">
    <source>
        <dbReference type="PROSITE" id="PS51384"/>
    </source>
</evidence>
<feature type="transmembrane region" description="Helical" evidence="13">
    <location>
        <begin position="178"/>
        <end position="196"/>
    </location>
</feature>
<keyword evidence="3" id="KW-0285">Flavoprotein</keyword>
<dbReference type="GO" id="GO:0050660">
    <property type="term" value="F:flavin adenine dinucleotide binding"/>
    <property type="evidence" value="ECO:0007669"/>
    <property type="project" value="TreeGrafter"/>
</dbReference>
<dbReference type="GO" id="GO:0016020">
    <property type="term" value="C:membrane"/>
    <property type="evidence" value="ECO:0007669"/>
    <property type="project" value="UniProtKB-SubCell"/>
</dbReference>
<proteinExistence type="predicted"/>
<accession>A0A848DJB2</accession>
<dbReference type="SUPFAM" id="SSF52343">
    <property type="entry name" value="Ferredoxin reductase-like, C-terminal NADP-linked domain"/>
    <property type="match status" value="1"/>
</dbReference>
<dbReference type="Pfam" id="PF01794">
    <property type="entry name" value="Ferric_reduct"/>
    <property type="match status" value="1"/>
</dbReference>
<dbReference type="InterPro" id="IPR050415">
    <property type="entry name" value="MRET"/>
</dbReference>
<keyword evidence="6" id="KW-0479">Metal-binding</keyword>
<dbReference type="PROSITE" id="PS51384">
    <property type="entry name" value="FAD_FR"/>
    <property type="match status" value="1"/>
</dbReference>
<feature type="transmembrane region" description="Helical" evidence="13">
    <location>
        <begin position="78"/>
        <end position="96"/>
    </location>
</feature>
<comment type="cofactor">
    <cofactor evidence="1">
        <name>FAD</name>
        <dbReference type="ChEBI" id="CHEBI:57692"/>
    </cofactor>
</comment>
<dbReference type="GO" id="GO:0046872">
    <property type="term" value="F:metal ion binding"/>
    <property type="evidence" value="ECO:0007669"/>
    <property type="project" value="UniProtKB-KW"/>
</dbReference>
<evidence type="ECO:0000256" key="1">
    <source>
        <dbReference type="ARBA" id="ARBA00001974"/>
    </source>
</evidence>
<evidence type="ECO:0000256" key="2">
    <source>
        <dbReference type="ARBA" id="ARBA00004141"/>
    </source>
</evidence>
<name>A0A848DJB2_9PSEU</name>
<keyword evidence="11" id="KW-0411">Iron-sulfur</keyword>
<dbReference type="Gene3D" id="3.40.50.80">
    <property type="entry name" value="Nucleotide-binding domain of ferredoxin-NADP reductase (FNR) module"/>
    <property type="match status" value="1"/>
</dbReference>
<comment type="subcellular location">
    <subcellularLocation>
        <location evidence="2">Membrane</location>
        <topology evidence="2">Multi-pass membrane protein</topology>
    </subcellularLocation>
</comment>
<keyword evidence="12 13" id="KW-0472">Membrane</keyword>
<feature type="transmembrane region" description="Helical" evidence="13">
    <location>
        <begin position="144"/>
        <end position="166"/>
    </location>
</feature>
<keyword evidence="4 13" id="KW-0812">Transmembrane</keyword>
<reference evidence="15 16" key="1">
    <citation type="submission" date="2020-04" db="EMBL/GenBank/DDBJ databases">
        <authorList>
            <person name="Klaysubun C."/>
            <person name="Duangmal K."/>
            <person name="Lipun K."/>
        </authorList>
    </citation>
    <scope>NUCLEOTIDE SEQUENCE [LARGE SCALE GENOMIC DNA]</scope>
    <source>
        <strain evidence="15 16">DSM 45300</strain>
    </source>
</reference>
<keyword evidence="10" id="KW-0408">Iron</keyword>
<dbReference type="GO" id="GO:0016491">
    <property type="term" value="F:oxidoreductase activity"/>
    <property type="evidence" value="ECO:0007669"/>
    <property type="project" value="UniProtKB-KW"/>
</dbReference>